<name>A0A0N1EBR1_9HELI</name>
<dbReference type="SUPFAM" id="SSF51161">
    <property type="entry name" value="Trimeric LpxA-like enzymes"/>
    <property type="match status" value="1"/>
</dbReference>
<dbReference type="AlphaFoldDB" id="A0A0N1EBR1"/>
<gene>
    <name evidence="1" type="ORF">HPU229334_05340</name>
</gene>
<dbReference type="Pfam" id="PF14602">
    <property type="entry name" value="Hexapep_2"/>
    <property type="match status" value="1"/>
</dbReference>
<dbReference type="EMBL" id="JNOC01000029">
    <property type="protein sequence ID" value="KPH55954.1"/>
    <property type="molecule type" value="Genomic_DNA"/>
</dbReference>
<comment type="caution">
    <text evidence="1">The sequence shown here is derived from an EMBL/GenBank/DDBJ whole genome shotgun (WGS) entry which is preliminary data.</text>
</comment>
<accession>A0A0N1EBR1</accession>
<dbReference type="Proteomes" id="UP000037997">
    <property type="component" value="Unassembled WGS sequence"/>
</dbReference>
<reference evidence="1 2" key="1">
    <citation type="submission" date="2014-06" db="EMBL/GenBank/DDBJ databases">
        <title>Helicobacter pullorum isolates in fresh chicken meat - phenotypic and genotypic features.</title>
        <authorList>
            <person name="Borges V."/>
            <person name="Santos A."/>
            <person name="Correia C.B."/>
            <person name="Saraiva M."/>
            <person name="Menard A."/>
            <person name="Vieira L."/>
            <person name="Sampaio D.A."/>
            <person name="Gomes J.P."/>
            <person name="Oleastro M."/>
        </authorList>
    </citation>
    <scope>NUCLEOTIDE SEQUENCE [LARGE SCALE GENOMIC DNA]</scope>
    <source>
        <strain evidence="1 2">229334/12</strain>
    </source>
</reference>
<dbReference type="CDD" id="cd04647">
    <property type="entry name" value="LbH_MAT_like"/>
    <property type="match status" value="1"/>
</dbReference>
<organism evidence="1 2">
    <name type="scientific">Helicobacter pullorum</name>
    <dbReference type="NCBI Taxonomy" id="35818"/>
    <lineage>
        <taxon>Bacteria</taxon>
        <taxon>Pseudomonadati</taxon>
        <taxon>Campylobacterota</taxon>
        <taxon>Epsilonproteobacteria</taxon>
        <taxon>Campylobacterales</taxon>
        <taxon>Helicobacteraceae</taxon>
        <taxon>Helicobacter</taxon>
    </lineage>
</organism>
<dbReference type="GO" id="GO:0016740">
    <property type="term" value="F:transferase activity"/>
    <property type="evidence" value="ECO:0007669"/>
    <property type="project" value="UniProtKB-KW"/>
</dbReference>
<evidence type="ECO:0000313" key="1">
    <source>
        <dbReference type="EMBL" id="KPH55954.1"/>
    </source>
</evidence>
<proteinExistence type="predicted"/>
<dbReference type="RefSeq" id="WP_054197875.1">
    <property type="nucleotide sequence ID" value="NZ_JNOC01000029.1"/>
</dbReference>
<dbReference type="InterPro" id="IPR001451">
    <property type="entry name" value="Hexapep"/>
</dbReference>
<protein>
    <submittedName>
        <fullName evidence="1">Acetyltransferase</fullName>
    </submittedName>
</protein>
<evidence type="ECO:0000313" key="2">
    <source>
        <dbReference type="Proteomes" id="UP000037997"/>
    </source>
</evidence>
<sequence length="193" mass="21746">MKRLMYLIHKIKIKYYRCILSNYKIKSSCRINTPTLFYSLQGSKIEIEDNVVFGYFPSPYFYSAYNHIDIRYGGKVIVKSKTIINNNFYIIAHVCNIIIGENCYIGTNFRALNSDFHGLTIQKRNDFESIQSADISIGSNCFIGNDVTILKGVNLGEGCVVAASSVVTKSFPKNSLIAGNPAKFIREIKENGI</sequence>
<dbReference type="Gene3D" id="2.160.10.10">
    <property type="entry name" value="Hexapeptide repeat proteins"/>
    <property type="match status" value="1"/>
</dbReference>
<dbReference type="InterPro" id="IPR051159">
    <property type="entry name" value="Hexapeptide_acetyltransf"/>
</dbReference>
<dbReference type="PATRIC" id="fig|35818.11.peg.1053"/>
<dbReference type="PANTHER" id="PTHR23416">
    <property type="entry name" value="SIALIC ACID SYNTHASE-RELATED"/>
    <property type="match status" value="1"/>
</dbReference>
<keyword evidence="1" id="KW-0808">Transferase</keyword>
<dbReference type="InterPro" id="IPR011004">
    <property type="entry name" value="Trimer_LpxA-like_sf"/>
</dbReference>